<dbReference type="Proteomes" id="UP001203761">
    <property type="component" value="Unassembled WGS sequence"/>
</dbReference>
<sequence>MTPSTPAPATSHPAPESGAPQQPASEPQGCGSSCTDAHDHTGHDHGPTGADIVRSFGSGLAIVTMVIPALAVVMLLSALVLAPATPLPLLLGIGLGGAHLLVLVLTSLYVSRTERRLAVSPGLLAVRSTVEELLRLAAVLVGALLWPFEHPGALGVWVGAGAALVWMALATAQTVSARRRMASPSNWSKNAVATFLAEKVSVRRSLVLRVLDVIGSAAFQIGATVLIFLNPLMTVGTIVLSIATGLSTLVLHRRSSAERARTPWAYAPFAVGALTLALAILGISTL</sequence>
<proteinExistence type="predicted"/>
<evidence type="ECO:0000313" key="4">
    <source>
        <dbReference type="Proteomes" id="UP001203761"/>
    </source>
</evidence>
<feature type="transmembrane region" description="Helical" evidence="2">
    <location>
        <begin position="264"/>
        <end position="283"/>
    </location>
</feature>
<reference evidence="3" key="1">
    <citation type="submission" date="2022-02" db="EMBL/GenBank/DDBJ databases">
        <authorList>
            <person name="Lee M."/>
            <person name="Kim S.-J."/>
            <person name="Jung M.-Y."/>
        </authorList>
    </citation>
    <scope>NUCLEOTIDE SEQUENCE</scope>
    <source>
        <strain evidence="3">JHP9</strain>
    </source>
</reference>
<feature type="transmembrane region" description="Helical" evidence="2">
    <location>
        <begin position="60"/>
        <end position="81"/>
    </location>
</feature>
<evidence type="ECO:0000313" key="3">
    <source>
        <dbReference type="EMBL" id="MCL6421948.1"/>
    </source>
</evidence>
<feature type="transmembrane region" description="Helical" evidence="2">
    <location>
        <begin position="87"/>
        <end position="111"/>
    </location>
</feature>
<feature type="transmembrane region" description="Helical" evidence="2">
    <location>
        <begin position="154"/>
        <end position="172"/>
    </location>
</feature>
<keyword evidence="2" id="KW-0812">Transmembrane</keyword>
<organism evidence="3 4">
    <name type="scientific">Brachybacterium equifaecis</name>
    <dbReference type="NCBI Taxonomy" id="2910770"/>
    <lineage>
        <taxon>Bacteria</taxon>
        <taxon>Bacillati</taxon>
        <taxon>Actinomycetota</taxon>
        <taxon>Actinomycetes</taxon>
        <taxon>Micrococcales</taxon>
        <taxon>Dermabacteraceae</taxon>
        <taxon>Brachybacterium</taxon>
    </lineage>
</organism>
<name>A0ABT0QWA4_9MICO</name>
<gene>
    <name evidence="3" type="ORF">Bequi_00865</name>
</gene>
<comment type="caution">
    <text evidence="3">The sequence shown here is derived from an EMBL/GenBank/DDBJ whole genome shotgun (WGS) entry which is preliminary data.</text>
</comment>
<protein>
    <submittedName>
        <fullName evidence="3">Uncharacterized protein</fullName>
    </submittedName>
</protein>
<dbReference type="RefSeq" id="WP_249736105.1">
    <property type="nucleotide sequence ID" value="NZ_JAKNCJ010000001.1"/>
</dbReference>
<evidence type="ECO:0000256" key="2">
    <source>
        <dbReference type="SAM" id="Phobius"/>
    </source>
</evidence>
<feature type="compositionally biased region" description="Basic and acidic residues" evidence="1">
    <location>
        <begin position="36"/>
        <end position="46"/>
    </location>
</feature>
<keyword evidence="2" id="KW-1133">Transmembrane helix</keyword>
<feature type="transmembrane region" description="Helical" evidence="2">
    <location>
        <begin position="206"/>
        <end position="229"/>
    </location>
</feature>
<keyword evidence="4" id="KW-1185">Reference proteome</keyword>
<dbReference type="EMBL" id="JAKNCJ010000001">
    <property type="protein sequence ID" value="MCL6421948.1"/>
    <property type="molecule type" value="Genomic_DNA"/>
</dbReference>
<evidence type="ECO:0000256" key="1">
    <source>
        <dbReference type="SAM" id="MobiDB-lite"/>
    </source>
</evidence>
<feature type="compositionally biased region" description="Polar residues" evidence="1">
    <location>
        <begin position="19"/>
        <end position="34"/>
    </location>
</feature>
<feature type="transmembrane region" description="Helical" evidence="2">
    <location>
        <begin position="235"/>
        <end position="252"/>
    </location>
</feature>
<accession>A0ABT0QWA4</accession>
<keyword evidence="2" id="KW-0472">Membrane</keyword>
<feature type="compositionally biased region" description="Low complexity" evidence="1">
    <location>
        <begin position="1"/>
        <end position="17"/>
    </location>
</feature>
<feature type="region of interest" description="Disordered" evidence="1">
    <location>
        <begin position="1"/>
        <end position="49"/>
    </location>
</feature>